<organism evidence="2 3">
    <name type="scientific">Lentinus brumalis</name>
    <dbReference type="NCBI Taxonomy" id="2498619"/>
    <lineage>
        <taxon>Eukaryota</taxon>
        <taxon>Fungi</taxon>
        <taxon>Dikarya</taxon>
        <taxon>Basidiomycota</taxon>
        <taxon>Agaricomycotina</taxon>
        <taxon>Agaricomycetes</taxon>
        <taxon>Polyporales</taxon>
        <taxon>Polyporaceae</taxon>
        <taxon>Lentinus</taxon>
    </lineage>
</organism>
<gene>
    <name evidence="2" type="ORF">OH76DRAFT_237928</name>
</gene>
<protein>
    <submittedName>
        <fullName evidence="2">Uncharacterized protein</fullName>
    </submittedName>
</protein>
<sequence>MRYLLPVQCTQQYLFPLSMYLYRVSCHAKPVTVSTHLEAKKWNTKFGSTRGLVSRKSRQSDDKRGRGANDGTVWVRTLGRVSMGPCLEMPPSSRRGAKPAPPSIRGRLGRSLVALRDRRAWHWLQQTRSWRRKCAANWERMEACGDRLSARLVV</sequence>
<evidence type="ECO:0000256" key="1">
    <source>
        <dbReference type="SAM" id="MobiDB-lite"/>
    </source>
</evidence>
<dbReference type="Proteomes" id="UP000256964">
    <property type="component" value="Unassembled WGS sequence"/>
</dbReference>
<name>A0A371DHL2_9APHY</name>
<evidence type="ECO:0000313" key="3">
    <source>
        <dbReference type="Proteomes" id="UP000256964"/>
    </source>
</evidence>
<feature type="region of interest" description="Disordered" evidence="1">
    <location>
        <begin position="50"/>
        <end position="70"/>
    </location>
</feature>
<accession>A0A371DHL2</accession>
<dbReference type="EMBL" id="KZ857392">
    <property type="protein sequence ID" value="RDX52021.1"/>
    <property type="molecule type" value="Genomic_DNA"/>
</dbReference>
<reference evidence="2 3" key="1">
    <citation type="journal article" date="2018" name="Biotechnol. Biofuels">
        <title>Integrative visual omics of the white-rot fungus Polyporus brumalis exposes the biotechnological potential of its oxidative enzymes for delignifying raw plant biomass.</title>
        <authorList>
            <person name="Miyauchi S."/>
            <person name="Rancon A."/>
            <person name="Drula E."/>
            <person name="Hage H."/>
            <person name="Chaduli D."/>
            <person name="Favel A."/>
            <person name="Grisel S."/>
            <person name="Henrissat B."/>
            <person name="Herpoel-Gimbert I."/>
            <person name="Ruiz-Duenas F.J."/>
            <person name="Chevret D."/>
            <person name="Hainaut M."/>
            <person name="Lin J."/>
            <person name="Wang M."/>
            <person name="Pangilinan J."/>
            <person name="Lipzen A."/>
            <person name="Lesage-Meessen L."/>
            <person name="Navarro D."/>
            <person name="Riley R."/>
            <person name="Grigoriev I.V."/>
            <person name="Zhou S."/>
            <person name="Raouche S."/>
            <person name="Rosso M.N."/>
        </authorList>
    </citation>
    <scope>NUCLEOTIDE SEQUENCE [LARGE SCALE GENOMIC DNA]</scope>
    <source>
        <strain evidence="2 3">BRFM 1820</strain>
    </source>
</reference>
<proteinExistence type="predicted"/>
<keyword evidence="3" id="KW-1185">Reference proteome</keyword>
<dbReference type="AlphaFoldDB" id="A0A371DHL2"/>
<evidence type="ECO:0000313" key="2">
    <source>
        <dbReference type="EMBL" id="RDX52021.1"/>
    </source>
</evidence>
<feature type="compositionally biased region" description="Basic and acidic residues" evidence="1">
    <location>
        <begin position="58"/>
        <end position="67"/>
    </location>
</feature>